<reference evidence="2" key="3">
    <citation type="journal article" date="2010" name="Genome Res.">
        <title>Population genomic sequencing of Coccidioides fungi reveals recent hybridization and transposon control.</title>
        <authorList>
            <person name="Neafsey D.E."/>
            <person name="Barker B.M."/>
            <person name="Sharpton T.J."/>
            <person name="Stajich J.E."/>
            <person name="Park D.J."/>
            <person name="Whiston E."/>
            <person name="Hung C.-Y."/>
            <person name="McMahan C."/>
            <person name="White J."/>
            <person name="Sykes S."/>
            <person name="Heiman D."/>
            <person name="Young S."/>
            <person name="Zeng Q."/>
            <person name="Abouelleil A."/>
            <person name="Aftuck L."/>
            <person name="Bessette D."/>
            <person name="Brown A."/>
            <person name="FitzGerald M."/>
            <person name="Lui A."/>
            <person name="Macdonald J.P."/>
            <person name="Priest M."/>
            <person name="Orbach M.J."/>
            <person name="Galgiani J.N."/>
            <person name="Kirkland T.N."/>
            <person name="Cole G.T."/>
            <person name="Birren B.W."/>
            <person name="Henn M.R."/>
            <person name="Taylor J.W."/>
            <person name="Rounsley S.D."/>
        </authorList>
    </citation>
    <scope>NUCLEOTIDE SEQUENCE [LARGE SCALE GENOMIC DNA]</scope>
    <source>
        <strain evidence="2">RMSCC 3488</strain>
    </source>
</reference>
<dbReference type="AlphaFoldDB" id="A0A0J6FHX5"/>
<proteinExistence type="predicted"/>
<dbReference type="Proteomes" id="UP000054567">
    <property type="component" value="Unassembled WGS sequence"/>
</dbReference>
<evidence type="ECO:0000313" key="1">
    <source>
        <dbReference type="EMBL" id="KMM68429.1"/>
    </source>
</evidence>
<reference evidence="1 2" key="1">
    <citation type="submission" date="2007-06" db="EMBL/GenBank/DDBJ databases">
        <title>The Genome Sequence of Coccidioides posadasii RMSCC_3488.</title>
        <authorList>
            <consortium name="Coccidioides Genome Resources Consortium"/>
            <consortium name="The Broad Institute Genome Sequencing Platform"/>
            <person name="Henn M.R."/>
            <person name="Sykes S."/>
            <person name="Young S."/>
            <person name="Jaffe D."/>
            <person name="Berlin A."/>
            <person name="Alvarez P."/>
            <person name="Butler J."/>
            <person name="Gnerre S."/>
            <person name="Grabherr M."/>
            <person name="Mauceli E."/>
            <person name="Brockman W."/>
            <person name="Kodira C."/>
            <person name="Alvarado L."/>
            <person name="Zeng Q."/>
            <person name="Crawford M."/>
            <person name="Antoine C."/>
            <person name="Devon K."/>
            <person name="Galgiani J."/>
            <person name="Orsborn K."/>
            <person name="Lewis M.L."/>
            <person name="Nusbaum C."/>
            <person name="Galagan J."/>
            <person name="Birren B."/>
        </authorList>
    </citation>
    <scope>NUCLEOTIDE SEQUENCE [LARGE SCALE GENOMIC DNA]</scope>
    <source>
        <strain evidence="1 2">RMSCC 3488</strain>
    </source>
</reference>
<name>A0A0J6FHX5_COCPO</name>
<protein>
    <submittedName>
        <fullName evidence="1">Uncharacterized protein</fullName>
    </submittedName>
</protein>
<accession>A0A0J6FHX5</accession>
<dbReference type="EMBL" id="DS268111">
    <property type="protein sequence ID" value="KMM68429.1"/>
    <property type="molecule type" value="Genomic_DNA"/>
</dbReference>
<dbReference type="VEuPathDB" id="FungiDB:CPAG_04756"/>
<gene>
    <name evidence="1" type="ORF">CPAG_04756</name>
</gene>
<reference evidence="2" key="2">
    <citation type="journal article" date="2009" name="Genome Res.">
        <title>Comparative genomic analyses of the human fungal pathogens Coccidioides and their relatives.</title>
        <authorList>
            <person name="Sharpton T.J."/>
            <person name="Stajich J.E."/>
            <person name="Rounsley S.D."/>
            <person name="Gardner M.J."/>
            <person name="Wortman J.R."/>
            <person name="Jordar V.S."/>
            <person name="Maiti R."/>
            <person name="Kodira C.D."/>
            <person name="Neafsey D.E."/>
            <person name="Zeng Q."/>
            <person name="Hung C.-Y."/>
            <person name="McMahan C."/>
            <person name="Muszewska A."/>
            <person name="Grynberg M."/>
            <person name="Mandel M.A."/>
            <person name="Kellner E.M."/>
            <person name="Barker B.M."/>
            <person name="Galgiani J.N."/>
            <person name="Orbach M.J."/>
            <person name="Kirkland T.N."/>
            <person name="Cole G.T."/>
            <person name="Henn M.R."/>
            <person name="Birren B.W."/>
            <person name="Taylor J.W."/>
        </authorList>
    </citation>
    <scope>NUCLEOTIDE SEQUENCE [LARGE SCALE GENOMIC DNA]</scope>
    <source>
        <strain evidence="2">RMSCC 3488</strain>
    </source>
</reference>
<organism evidence="1 2">
    <name type="scientific">Coccidioides posadasii RMSCC 3488</name>
    <dbReference type="NCBI Taxonomy" id="454284"/>
    <lineage>
        <taxon>Eukaryota</taxon>
        <taxon>Fungi</taxon>
        <taxon>Dikarya</taxon>
        <taxon>Ascomycota</taxon>
        <taxon>Pezizomycotina</taxon>
        <taxon>Eurotiomycetes</taxon>
        <taxon>Eurotiomycetidae</taxon>
        <taxon>Onygenales</taxon>
        <taxon>Onygenaceae</taxon>
        <taxon>Coccidioides</taxon>
    </lineage>
</organism>
<evidence type="ECO:0000313" key="2">
    <source>
        <dbReference type="Proteomes" id="UP000054567"/>
    </source>
</evidence>
<sequence>MDDDSVKEQPGIEFDRGQTFSRRTGFPYVLQVAVLGEIVKQSMLKNNRTCLGFDVSASLSTARTYARARMAYQEVYHNQYGSYLVNTFKPLVGFSMVTDDHPSHPQPMFLERTAGDERASSWCHLDGITRRRDPRALKDN</sequence>